<gene>
    <name evidence="2" type="ORF">RRG08_059373</name>
</gene>
<evidence type="ECO:0000256" key="1">
    <source>
        <dbReference type="SAM" id="MobiDB-lite"/>
    </source>
</evidence>
<reference evidence="2" key="1">
    <citation type="journal article" date="2023" name="G3 (Bethesda)">
        <title>A reference genome for the long-term kleptoplast-retaining sea slug Elysia crispata morphotype clarki.</title>
        <authorList>
            <person name="Eastman K.E."/>
            <person name="Pendleton A.L."/>
            <person name="Shaikh M.A."/>
            <person name="Suttiyut T."/>
            <person name="Ogas R."/>
            <person name="Tomko P."/>
            <person name="Gavelis G."/>
            <person name="Widhalm J.R."/>
            <person name="Wisecaver J.H."/>
        </authorList>
    </citation>
    <scope>NUCLEOTIDE SEQUENCE</scope>
    <source>
        <strain evidence="2">ECLA1</strain>
    </source>
</reference>
<feature type="compositionally biased region" description="Basic and acidic residues" evidence="1">
    <location>
        <begin position="1"/>
        <end position="17"/>
    </location>
</feature>
<evidence type="ECO:0000313" key="3">
    <source>
        <dbReference type="Proteomes" id="UP001283361"/>
    </source>
</evidence>
<organism evidence="2 3">
    <name type="scientific">Elysia crispata</name>
    <name type="common">lettuce slug</name>
    <dbReference type="NCBI Taxonomy" id="231223"/>
    <lineage>
        <taxon>Eukaryota</taxon>
        <taxon>Metazoa</taxon>
        <taxon>Spiralia</taxon>
        <taxon>Lophotrochozoa</taxon>
        <taxon>Mollusca</taxon>
        <taxon>Gastropoda</taxon>
        <taxon>Heterobranchia</taxon>
        <taxon>Euthyneura</taxon>
        <taxon>Panpulmonata</taxon>
        <taxon>Sacoglossa</taxon>
        <taxon>Placobranchoidea</taxon>
        <taxon>Plakobranchidae</taxon>
        <taxon>Elysia</taxon>
    </lineage>
</organism>
<feature type="region of interest" description="Disordered" evidence="1">
    <location>
        <begin position="1"/>
        <end position="34"/>
    </location>
</feature>
<dbReference type="AlphaFoldDB" id="A0AAE1EGR4"/>
<comment type="caution">
    <text evidence="2">The sequence shown here is derived from an EMBL/GenBank/DDBJ whole genome shotgun (WGS) entry which is preliminary data.</text>
</comment>
<dbReference type="Proteomes" id="UP001283361">
    <property type="component" value="Unassembled WGS sequence"/>
</dbReference>
<evidence type="ECO:0000313" key="2">
    <source>
        <dbReference type="EMBL" id="KAK3804403.1"/>
    </source>
</evidence>
<sequence length="72" mass="8139">MRLAEKRRGREMDEKRPISPTAATSQLGSLTKYGTSTMSDSHNVFSFTRSETLTFLGSHGQRRYNSVTGWIL</sequence>
<name>A0AAE1EGR4_9GAST</name>
<accession>A0AAE1EGR4</accession>
<protein>
    <submittedName>
        <fullName evidence="2">Uncharacterized protein</fullName>
    </submittedName>
</protein>
<dbReference type="EMBL" id="JAWDGP010000016">
    <property type="protein sequence ID" value="KAK3804403.1"/>
    <property type="molecule type" value="Genomic_DNA"/>
</dbReference>
<keyword evidence="3" id="KW-1185">Reference proteome</keyword>
<proteinExistence type="predicted"/>
<feature type="compositionally biased region" description="Polar residues" evidence="1">
    <location>
        <begin position="21"/>
        <end position="34"/>
    </location>
</feature>